<evidence type="ECO:0000256" key="6">
    <source>
        <dbReference type="ARBA" id="ARBA00022884"/>
    </source>
</evidence>
<evidence type="ECO:0000256" key="7">
    <source>
        <dbReference type="ARBA" id="ARBA00022946"/>
    </source>
</evidence>
<evidence type="ECO:0000259" key="12">
    <source>
        <dbReference type="PROSITE" id="PS51686"/>
    </source>
</evidence>
<evidence type="ECO:0000256" key="4">
    <source>
        <dbReference type="ARBA" id="ARBA00022679"/>
    </source>
</evidence>
<feature type="domain" description="SAM-dependent MTase RsmB/NOP-type" evidence="12">
    <location>
        <begin position="223"/>
        <end position="529"/>
    </location>
</feature>
<dbReference type="Proteomes" id="UP000027135">
    <property type="component" value="Unassembled WGS sequence"/>
</dbReference>
<dbReference type="GO" id="GO:0005762">
    <property type="term" value="C:mitochondrial large ribosomal subunit"/>
    <property type="evidence" value="ECO:0007669"/>
    <property type="project" value="TreeGrafter"/>
</dbReference>
<comment type="similarity">
    <text evidence="11">Belongs to the class I-like SAM-binding methyltransferase superfamily. RsmB/NOP family.</text>
</comment>
<evidence type="ECO:0000313" key="13">
    <source>
        <dbReference type="EMBL" id="KDR18203.1"/>
    </source>
</evidence>
<evidence type="ECO:0000256" key="9">
    <source>
        <dbReference type="ARBA" id="ARBA00042050"/>
    </source>
</evidence>
<evidence type="ECO:0000313" key="14">
    <source>
        <dbReference type="Proteomes" id="UP000027135"/>
    </source>
</evidence>
<comment type="subcellular location">
    <subcellularLocation>
        <location evidence="1">Mitochondrion</location>
    </subcellularLocation>
</comment>
<dbReference type="PANTHER" id="PTHR22808:SF3">
    <property type="entry name" value="5-METHYLCYTOSINE RRNA METHYLTRANSFERASE NSUN4"/>
    <property type="match status" value="1"/>
</dbReference>
<name>A0A067R711_ZOONE</name>
<evidence type="ECO:0000256" key="10">
    <source>
        <dbReference type="ARBA" id="ARBA00049302"/>
    </source>
</evidence>
<proteinExistence type="inferred from homology"/>
<keyword evidence="14" id="KW-1185">Reference proteome</keyword>
<keyword evidence="5 11" id="KW-0949">S-adenosyl-L-methionine</keyword>
<dbReference type="GO" id="GO:0003723">
    <property type="term" value="F:RNA binding"/>
    <property type="evidence" value="ECO:0007669"/>
    <property type="project" value="UniProtKB-UniRule"/>
</dbReference>
<accession>A0A067R711</accession>
<feature type="binding site" evidence="11">
    <location>
        <position position="350"/>
    </location>
    <ligand>
        <name>S-adenosyl-L-methionine</name>
        <dbReference type="ChEBI" id="CHEBI:59789"/>
    </ligand>
</feature>
<feature type="binding site" evidence="11">
    <location>
        <begin position="327"/>
        <end position="333"/>
    </location>
    <ligand>
        <name>S-adenosyl-L-methionine</name>
        <dbReference type="ChEBI" id="CHEBI:59789"/>
    </ligand>
</feature>
<keyword evidence="7" id="KW-0809">Transit peptide</keyword>
<dbReference type="eggNOG" id="KOG2198">
    <property type="taxonomic scope" value="Eukaryota"/>
</dbReference>
<keyword evidence="4 11" id="KW-0808">Transferase</keyword>
<evidence type="ECO:0000256" key="5">
    <source>
        <dbReference type="ARBA" id="ARBA00022691"/>
    </source>
</evidence>
<dbReference type="InterPro" id="IPR029063">
    <property type="entry name" value="SAM-dependent_MTases_sf"/>
</dbReference>
<dbReference type="PANTHER" id="PTHR22808">
    <property type="entry name" value="NCL1 YEAST -RELATED NOL1/NOP2/FMU SUN DOMAIN-CONTAINING"/>
    <property type="match status" value="1"/>
</dbReference>
<dbReference type="FunFam" id="3.40.50.150:FF:000055">
    <property type="entry name" value="5-methylcytosine rRNA methyltransferase NSUN4"/>
    <property type="match status" value="1"/>
</dbReference>
<comment type="catalytic activity">
    <reaction evidence="10">
        <text>a cytidine in rRNA + S-adenosyl-L-methionine = a 5-methylcytidine in rRNA + S-adenosyl-L-homocysteine + H(+)</text>
        <dbReference type="Rhea" id="RHEA:61484"/>
        <dbReference type="Rhea" id="RHEA-COMP:15836"/>
        <dbReference type="Rhea" id="RHEA-COMP:15837"/>
        <dbReference type="ChEBI" id="CHEBI:15378"/>
        <dbReference type="ChEBI" id="CHEBI:57856"/>
        <dbReference type="ChEBI" id="CHEBI:59789"/>
        <dbReference type="ChEBI" id="CHEBI:74483"/>
        <dbReference type="ChEBI" id="CHEBI:82748"/>
    </reaction>
</comment>
<keyword evidence="3 11" id="KW-0489">Methyltransferase</keyword>
<dbReference type="InParanoid" id="A0A067R711"/>
<dbReference type="GO" id="GO:0031167">
    <property type="term" value="P:rRNA methylation"/>
    <property type="evidence" value="ECO:0007669"/>
    <property type="project" value="TreeGrafter"/>
</dbReference>
<dbReference type="InterPro" id="IPR049560">
    <property type="entry name" value="MeTrfase_RsmB-F_NOP2_cat"/>
</dbReference>
<dbReference type="STRING" id="136037.A0A067R711"/>
<feature type="binding site" evidence="11">
    <location>
        <position position="399"/>
    </location>
    <ligand>
        <name>S-adenosyl-L-methionine</name>
        <dbReference type="ChEBI" id="CHEBI:59789"/>
    </ligand>
</feature>
<dbReference type="EMBL" id="KK852699">
    <property type="protein sequence ID" value="KDR18203.1"/>
    <property type="molecule type" value="Genomic_DNA"/>
</dbReference>
<sequence>MYTNNCVINSVCSNLCFRTSIYVQKRWKSKKVHWSVLAKKIYPVDKALEHFDDFYKTVFGRRWPSIRLALLSPHKYCAVINNFGDSDMAVSDLQNIGAMSMRRLFELEKETIKQQKQEDRRKKDLEKIFKLDRKLEQMMVAKQQKELESLYPHREKSESACVPADILTLNKSSSDTSHGSSVNMNRKDHAEECGDALIEKSLHSSLRDADFDTQRLIDPASGLSAAALYEYVPATRLKGMEDWIVESQHYRYYKKNTDFPVHIESDHDFIFPDHLQVLTFERGNVSSFPAPKRGSTGVLNYYLLDGGSLLPVLALGVNPGDRVLDMCAAPGGKSLLMLQTLFPALLVCNDVQESRTNRIHAVIKQYLYSMDKWKNRLIVTQRDGRDIDEYNIYNKILVDVPCTIDRHSLHENENNIFKPTRVKERLKIPEIQAELLGHALKLVQPGGTVVYSTCSLSPIQNDGVVHMALRKVWEETDIQVVVKDMTAALEPVNCMYKLGQDLGLKYGHLVLPFIPCNFGPMYFCKLVRRK</sequence>
<evidence type="ECO:0000256" key="11">
    <source>
        <dbReference type="PROSITE-ProRule" id="PRU01023"/>
    </source>
</evidence>
<dbReference type="SUPFAM" id="SSF53335">
    <property type="entry name" value="S-adenosyl-L-methionine-dependent methyltransferases"/>
    <property type="match status" value="1"/>
</dbReference>
<dbReference type="Gene3D" id="6.20.240.40">
    <property type="match status" value="2"/>
</dbReference>
<dbReference type="OMA" id="MVNNFGD"/>
<dbReference type="InterPro" id="IPR001678">
    <property type="entry name" value="MeTrfase_RsmB-F_NOP2_dom"/>
</dbReference>
<dbReference type="PROSITE" id="PS51686">
    <property type="entry name" value="SAM_MT_RSMB_NOP"/>
    <property type="match status" value="1"/>
</dbReference>
<evidence type="ECO:0000256" key="1">
    <source>
        <dbReference type="ARBA" id="ARBA00004173"/>
    </source>
</evidence>
<feature type="active site" description="Nucleophile" evidence="11">
    <location>
        <position position="454"/>
    </location>
</feature>
<protein>
    <recommendedName>
        <fullName evidence="9">NOL1/NOP2/Sun domain family member 4</fullName>
    </recommendedName>
</protein>
<dbReference type="FunCoup" id="A0A067R711">
    <property type="interactions" value="325"/>
</dbReference>
<dbReference type="InterPro" id="IPR023267">
    <property type="entry name" value="RCMT"/>
</dbReference>
<dbReference type="Pfam" id="PF01189">
    <property type="entry name" value="Methyltr_RsmB-F"/>
    <property type="match status" value="1"/>
</dbReference>
<keyword evidence="8" id="KW-0496">Mitochondrion</keyword>
<dbReference type="PRINTS" id="PR02008">
    <property type="entry name" value="RCMTFAMILY"/>
</dbReference>
<dbReference type="Gene3D" id="3.40.50.150">
    <property type="entry name" value="Vaccinia Virus protein VP39"/>
    <property type="match status" value="1"/>
</dbReference>
<keyword evidence="2" id="KW-0698">rRNA processing</keyword>
<evidence type="ECO:0000256" key="2">
    <source>
        <dbReference type="ARBA" id="ARBA00022552"/>
    </source>
</evidence>
<feature type="binding site" evidence="11">
    <location>
        <position position="383"/>
    </location>
    <ligand>
        <name>S-adenosyl-L-methionine</name>
        <dbReference type="ChEBI" id="CHEBI:59789"/>
    </ligand>
</feature>
<dbReference type="AlphaFoldDB" id="A0A067R711"/>
<organism evidence="13 14">
    <name type="scientific">Zootermopsis nevadensis</name>
    <name type="common">Dampwood termite</name>
    <dbReference type="NCBI Taxonomy" id="136037"/>
    <lineage>
        <taxon>Eukaryota</taxon>
        <taxon>Metazoa</taxon>
        <taxon>Ecdysozoa</taxon>
        <taxon>Arthropoda</taxon>
        <taxon>Hexapoda</taxon>
        <taxon>Insecta</taxon>
        <taxon>Pterygota</taxon>
        <taxon>Neoptera</taxon>
        <taxon>Polyneoptera</taxon>
        <taxon>Dictyoptera</taxon>
        <taxon>Blattodea</taxon>
        <taxon>Blattoidea</taxon>
        <taxon>Termitoidae</taxon>
        <taxon>Termopsidae</taxon>
        <taxon>Zootermopsis</taxon>
    </lineage>
</organism>
<evidence type="ECO:0000256" key="3">
    <source>
        <dbReference type="ARBA" id="ARBA00022603"/>
    </source>
</evidence>
<keyword evidence="6 11" id="KW-0694">RNA-binding</keyword>
<evidence type="ECO:0000256" key="8">
    <source>
        <dbReference type="ARBA" id="ARBA00023128"/>
    </source>
</evidence>
<gene>
    <name evidence="13" type="ORF">L798_06954</name>
</gene>
<dbReference type="GO" id="GO:0008173">
    <property type="term" value="F:RNA methyltransferase activity"/>
    <property type="evidence" value="ECO:0007669"/>
    <property type="project" value="InterPro"/>
</dbReference>
<reference evidence="13 14" key="1">
    <citation type="journal article" date="2014" name="Nat. Commun.">
        <title>Molecular traces of alternative social organization in a termite genome.</title>
        <authorList>
            <person name="Terrapon N."/>
            <person name="Li C."/>
            <person name="Robertson H.M."/>
            <person name="Ji L."/>
            <person name="Meng X."/>
            <person name="Booth W."/>
            <person name="Chen Z."/>
            <person name="Childers C.P."/>
            <person name="Glastad K.M."/>
            <person name="Gokhale K."/>
            <person name="Gowin J."/>
            <person name="Gronenberg W."/>
            <person name="Hermansen R.A."/>
            <person name="Hu H."/>
            <person name="Hunt B.G."/>
            <person name="Huylmans A.K."/>
            <person name="Khalil S.M."/>
            <person name="Mitchell R.D."/>
            <person name="Munoz-Torres M.C."/>
            <person name="Mustard J.A."/>
            <person name="Pan H."/>
            <person name="Reese J.T."/>
            <person name="Scharf M.E."/>
            <person name="Sun F."/>
            <person name="Vogel H."/>
            <person name="Xiao J."/>
            <person name="Yang W."/>
            <person name="Yang Z."/>
            <person name="Yang Z."/>
            <person name="Zhou J."/>
            <person name="Zhu J."/>
            <person name="Brent C.S."/>
            <person name="Elsik C.G."/>
            <person name="Goodisman M.A."/>
            <person name="Liberles D.A."/>
            <person name="Roe R.M."/>
            <person name="Vargo E.L."/>
            <person name="Vilcinskas A."/>
            <person name="Wang J."/>
            <person name="Bornberg-Bauer E."/>
            <person name="Korb J."/>
            <person name="Zhang G."/>
            <person name="Liebig J."/>
        </authorList>
    </citation>
    <scope>NUCLEOTIDE SEQUENCE [LARGE SCALE GENOMIC DNA]</scope>
    <source>
        <tissue evidence="13">Whole organism</tissue>
    </source>
</reference>